<dbReference type="PANTHER" id="PTHR13561">
    <property type="entry name" value="DNA REPLICATION REGULATOR DPB11-RELATED"/>
    <property type="match status" value="1"/>
</dbReference>
<dbReference type="SUPFAM" id="SSF52113">
    <property type="entry name" value="BRCT domain"/>
    <property type="match status" value="3"/>
</dbReference>
<evidence type="ECO:0000256" key="1">
    <source>
        <dbReference type="ARBA" id="ARBA00022737"/>
    </source>
</evidence>
<evidence type="ECO:0000256" key="2">
    <source>
        <dbReference type="SAM" id="MobiDB-lite"/>
    </source>
</evidence>
<feature type="region of interest" description="Disordered" evidence="2">
    <location>
        <begin position="1"/>
        <end position="32"/>
    </location>
</feature>
<organism evidence="4 5">
    <name type="scientific">Cyclotella atomus</name>
    <dbReference type="NCBI Taxonomy" id="382360"/>
    <lineage>
        <taxon>Eukaryota</taxon>
        <taxon>Sar</taxon>
        <taxon>Stramenopiles</taxon>
        <taxon>Ochrophyta</taxon>
        <taxon>Bacillariophyta</taxon>
        <taxon>Coscinodiscophyceae</taxon>
        <taxon>Thalassiosirophycidae</taxon>
        <taxon>Stephanodiscales</taxon>
        <taxon>Stephanodiscaceae</taxon>
        <taxon>Cyclotella</taxon>
    </lineage>
</organism>
<feature type="domain" description="BRCT" evidence="3">
    <location>
        <begin position="31"/>
        <end position="127"/>
    </location>
</feature>
<gene>
    <name evidence="4" type="ORF">ACHAWO_007038</name>
</gene>
<dbReference type="AlphaFoldDB" id="A0ABD3MKC2"/>
<proteinExistence type="predicted"/>
<dbReference type="Pfam" id="PF12738">
    <property type="entry name" value="PTCB-BRCT"/>
    <property type="match status" value="2"/>
</dbReference>
<dbReference type="InterPro" id="IPR001357">
    <property type="entry name" value="BRCT_dom"/>
</dbReference>
<protein>
    <recommendedName>
        <fullName evidence="3">BRCT domain-containing protein</fullName>
    </recommendedName>
</protein>
<feature type="compositionally biased region" description="Low complexity" evidence="2">
    <location>
        <begin position="619"/>
        <end position="630"/>
    </location>
</feature>
<keyword evidence="1" id="KW-0677">Repeat</keyword>
<feature type="region of interest" description="Disordered" evidence="2">
    <location>
        <begin position="604"/>
        <end position="688"/>
    </location>
</feature>
<feature type="compositionally biased region" description="Polar residues" evidence="2">
    <location>
        <begin position="641"/>
        <end position="652"/>
    </location>
</feature>
<feature type="domain" description="BRCT" evidence="3">
    <location>
        <begin position="434"/>
        <end position="504"/>
    </location>
</feature>
<dbReference type="Proteomes" id="UP001530400">
    <property type="component" value="Unassembled WGS sequence"/>
</dbReference>
<name>A0ABD3MKC2_9STRA</name>
<dbReference type="InterPro" id="IPR036420">
    <property type="entry name" value="BRCT_dom_sf"/>
</dbReference>
<dbReference type="PANTHER" id="PTHR13561:SF20">
    <property type="entry name" value="DNA TOPOISOMERASE 2-BINDING PROTEIN 1"/>
    <property type="match status" value="1"/>
</dbReference>
<dbReference type="PROSITE" id="PS50172">
    <property type="entry name" value="BRCT"/>
    <property type="match status" value="4"/>
</dbReference>
<sequence length="733" mass="81775">MNVASTANRRRHSLPIPQRRKRSRSSISRQSASEPLSGVVACLSGQTAADKTHLESLIVTLGGVAVRDFDPAFVTHLILDEAKGSKYEYVKRNKEKEFAKRLQVVRSEWVVDCDKEQTKVDESLYILDESAEQETPTGNAALPIELQNASLEEACEWMLSQTFSRLFTSQSFLFVGFDISEKSLDSSSDENKNMQVMIKLSKLIRRAGGTIYWSPNDVISVVVLSDGCSEEQWEDARSFCQHHPRGPMAVTPEWILSTLHSQTIKTPPFPPVPIQAIQQPAEVKPSNTVAEVTTKKALLNSNVFTGDIFDIVRSKPHDGTVSFETTEMEALIKSNGGLLLSKQLFEAIKIDIQSALKNNSTISRDFYVLSSAGYGDYSKLNPLLAELSKQSVKIVSVTPIWVKACIGDEVKYNAEEYPLLFQPQPWPIRLMPPNNFLISLTGFVDASRYGIIWMLKEIGAEYTDNLKSKNTHLICKESSGKKYEKACEWGLHVVSVDWLYHVVRYGYREGCETKFSLVNSQELPNDTADKRVDPDLPTVQISTEVVQEDKRDDVKSINGPTNPPHTVNELHGLPKNEEDVFGNEDAARKHMLFNDVTDHLLEPSKLSTSNSLDEQKEVTSSAAAAKDSTSPNDVNKRLHSALQSLETSNSNKGFPRRSKRQRQPTKTPEKSPLLLTQHSPEEDYPQTEQFTVAVRADAGLSSCSHDSVPQSQVEDAVDNGESQVVWFAEKRGA</sequence>
<feature type="compositionally biased region" description="Basic residues" evidence="2">
    <location>
        <begin position="8"/>
        <end position="24"/>
    </location>
</feature>
<comment type="caution">
    <text evidence="4">The sequence shown here is derived from an EMBL/GenBank/DDBJ whole genome shotgun (WGS) entry which is preliminary data.</text>
</comment>
<accession>A0ABD3MKC2</accession>
<feature type="compositionally biased region" description="Basic residues" evidence="2">
    <location>
        <begin position="654"/>
        <end position="663"/>
    </location>
</feature>
<evidence type="ECO:0000259" key="3">
    <source>
        <dbReference type="PROSITE" id="PS50172"/>
    </source>
</evidence>
<evidence type="ECO:0000313" key="4">
    <source>
        <dbReference type="EMBL" id="KAL3764521.1"/>
    </source>
</evidence>
<dbReference type="SMART" id="SM00292">
    <property type="entry name" value="BRCT"/>
    <property type="match status" value="3"/>
</dbReference>
<feature type="domain" description="BRCT" evidence="3">
    <location>
        <begin position="299"/>
        <end position="419"/>
    </location>
</feature>
<keyword evidence="5" id="KW-1185">Reference proteome</keyword>
<reference evidence="4 5" key="1">
    <citation type="submission" date="2024-10" db="EMBL/GenBank/DDBJ databases">
        <title>Updated reference genomes for cyclostephanoid diatoms.</title>
        <authorList>
            <person name="Roberts W.R."/>
            <person name="Alverson A.J."/>
        </authorList>
    </citation>
    <scope>NUCLEOTIDE SEQUENCE [LARGE SCALE GENOMIC DNA]</scope>
    <source>
        <strain evidence="4 5">AJA010-31</strain>
    </source>
</reference>
<feature type="region of interest" description="Disordered" evidence="2">
    <location>
        <begin position="547"/>
        <end position="572"/>
    </location>
</feature>
<evidence type="ECO:0000313" key="5">
    <source>
        <dbReference type="Proteomes" id="UP001530400"/>
    </source>
</evidence>
<feature type="domain" description="BRCT" evidence="3">
    <location>
        <begin position="162"/>
        <end position="264"/>
    </location>
</feature>
<dbReference type="EMBL" id="JALLPJ020001418">
    <property type="protein sequence ID" value="KAL3764521.1"/>
    <property type="molecule type" value="Genomic_DNA"/>
</dbReference>
<dbReference type="Gene3D" id="3.40.50.10190">
    <property type="entry name" value="BRCT domain"/>
    <property type="match status" value="2"/>
</dbReference>